<evidence type="ECO:0000313" key="13">
    <source>
        <dbReference type="Proteomes" id="UP001054837"/>
    </source>
</evidence>
<evidence type="ECO:0000313" key="12">
    <source>
        <dbReference type="EMBL" id="GIY03561.1"/>
    </source>
</evidence>
<dbReference type="EMBL" id="BPLQ01003818">
    <property type="protein sequence ID" value="GIY03561.1"/>
    <property type="molecule type" value="Genomic_DNA"/>
</dbReference>
<proteinExistence type="inferred from homology"/>
<dbReference type="InterPro" id="IPR001723">
    <property type="entry name" value="Nuclear_hrmn_rcpt"/>
</dbReference>
<dbReference type="InterPro" id="IPR035500">
    <property type="entry name" value="NHR-like_dom_sf"/>
</dbReference>
<evidence type="ECO:0000256" key="2">
    <source>
        <dbReference type="ARBA" id="ARBA00022771"/>
    </source>
</evidence>
<gene>
    <name evidence="12" type="primary">NR2E3</name>
    <name evidence="12" type="ORF">CDAR_554201</name>
</gene>
<evidence type="ECO:0000256" key="3">
    <source>
        <dbReference type="ARBA" id="ARBA00022833"/>
    </source>
</evidence>
<evidence type="ECO:0000259" key="10">
    <source>
        <dbReference type="PROSITE" id="PS51030"/>
    </source>
</evidence>
<dbReference type="SUPFAM" id="SSF48508">
    <property type="entry name" value="Nuclear receptor ligand-binding domain"/>
    <property type="match status" value="1"/>
</dbReference>
<keyword evidence="6 9" id="KW-0804">Transcription</keyword>
<dbReference type="InterPro" id="IPR013088">
    <property type="entry name" value="Znf_NHR/GATA"/>
</dbReference>
<dbReference type="GO" id="GO:0005634">
    <property type="term" value="C:nucleus"/>
    <property type="evidence" value="ECO:0007669"/>
    <property type="project" value="UniProtKB-SubCell"/>
</dbReference>
<dbReference type="SMART" id="SM00430">
    <property type="entry name" value="HOLI"/>
    <property type="match status" value="1"/>
</dbReference>
<organism evidence="12 13">
    <name type="scientific">Caerostris darwini</name>
    <dbReference type="NCBI Taxonomy" id="1538125"/>
    <lineage>
        <taxon>Eukaryota</taxon>
        <taxon>Metazoa</taxon>
        <taxon>Ecdysozoa</taxon>
        <taxon>Arthropoda</taxon>
        <taxon>Chelicerata</taxon>
        <taxon>Arachnida</taxon>
        <taxon>Araneae</taxon>
        <taxon>Araneomorphae</taxon>
        <taxon>Entelegynae</taxon>
        <taxon>Araneoidea</taxon>
        <taxon>Araneidae</taxon>
        <taxon>Caerostris</taxon>
    </lineage>
</organism>
<evidence type="ECO:0000259" key="11">
    <source>
        <dbReference type="PROSITE" id="PS51843"/>
    </source>
</evidence>
<dbReference type="GO" id="GO:0043565">
    <property type="term" value="F:sequence-specific DNA binding"/>
    <property type="evidence" value="ECO:0007669"/>
    <property type="project" value="InterPro"/>
</dbReference>
<dbReference type="GO" id="GO:0008270">
    <property type="term" value="F:zinc ion binding"/>
    <property type="evidence" value="ECO:0007669"/>
    <property type="project" value="UniProtKB-KW"/>
</dbReference>
<evidence type="ECO:0000256" key="6">
    <source>
        <dbReference type="ARBA" id="ARBA00023163"/>
    </source>
</evidence>
<dbReference type="PRINTS" id="PR00398">
    <property type="entry name" value="STRDHORMONER"/>
</dbReference>
<feature type="domain" description="NR LBD" evidence="11">
    <location>
        <begin position="209"/>
        <end position="432"/>
    </location>
</feature>
<evidence type="ECO:0000256" key="8">
    <source>
        <dbReference type="ARBA" id="ARBA00023242"/>
    </source>
</evidence>
<dbReference type="PANTHER" id="PTHR24083">
    <property type="entry name" value="NUCLEAR HORMONE RECEPTOR"/>
    <property type="match status" value="1"/>
</dbReference>
<reference evidence="12 13" key="1">
    <citation type="submission" date="2021-06" db="EMBL/GenBank/DDBJ databases">
        <title>Caerostris darwini draft genome.</title>
        <authorList>
            <person name="Kono N."/>
            <person name="Arakawa K."/>
        </authorList>
    </citation>
    <scope>NUCLEOTIDE SEQUENCE [LARGE SCALE GENOMIC DNA]</scope>
</reference>
<dbReference type="Pfam" id="PF00105">
    <property type="entry name" value="zf-C4"/>
    <property type="match status" value="1"/>
</dbReference>
<feature type="domain" description="Nuclear receptor" evidence="10">
    <location>
        <begin position="59"/>
        <end position="135"/>
    </location>
</feature>
<accession>A0AAV4Q4Z0</accession>
<dbReference type="PROSITE" id="PS51030">
    <property type="entry name" value="NUCLEAR_REC_DBD_2"/>
    <property type="match status" value="1"/>
</dbReference>
<dbReference type="SUPFAM" id="SSF57716">
    <property type="entry name" value="Glucocorticoid receptor-like (DNA-binding domain)"/>
    <property type="match status" value="1"/>
</dbReference>
<dbReference type="Gene3D" id="3.30.50.10">
    <property type="entry name" value="Erythroid Transcription Factor GATA-1, subunit A"/>
    <property type="match status" value="1"/>
</dbReference>
<dbReference type="CDD" id="cd06970">
    <property type="entry name" value="NR_DBD_PNR"/>
    <property type="match status" value="1"/>
</dbReference>
<dbReference type="InterPro" id="IPR050274">
    <property type="entry name" value="Nuclear_hormone_rcpt_NR2"/>
</dbReference>
<dbReference type="Pfam" id="PF00104">
    <property type="entry name" value="Hormone_recep"/>
    <property type="match status" value="1"/>
</dbReference>
<keyword evidence="2 9" id="KW-0863">Zinc-finger</keyword>
<sequence length="432" mass="48563">MDVAKSMNALTIEYYGLRYNIVEEGTFATFFTMDTSQSDLFPPDGQTLEGPFRGRLRAGLRCVVCGDVSSGKHYGVLACNGCSGFFKRSVRRKLVYRCQAASGECVVDKAHRNQCQACRLRKCLKCGMNKDAVQNERQPRSTATVRPESTFARPVSTADDAFNTRFDAKAINVPNFQTFVSLHPKTISPMFAKVNEVKLSESATDSKDRTQIGMEEVLKKENLCSLGYPSFFAQDGTPMDAARTALYETSARILLLSIRWARNLPSYSSLALQDQVALLEETWSELFLISCIQWSMPLESNPLFADMDASVSKSNVHQKKCVHALQRIFARFKILAVDFSEFACLKAIVLFKPDVESLKDNHQVDMLQDHAQLMLAHHIKSQHFDYTFRFGRLLLLLPSLRQIPPAIIETIFFSKTIGSTPIVKLLGDLFKC</sequence>
<dbReference type="AlphaFoldDB" id="A0AAV4Q4Z0"/>
<dbReference type="InterPro" id="IPR001628">
    <property type="entry name" value="Znf_hrmn_rcpt"/>
</dbReference>
<dbReference type="InterPro" id="IPR000536">
    <property type="entry name" value="Nucl_hrmn_rcpt_lig-bd"/>
</dbReference>
<protein>
    <submittedName>
        <fullName evidence="12">Photoreceptor-specific nuclear receptor</fullName>
    </submittedName>
</protein>
<dbReference type="FunFam" id="1.10.565.10:FF:000011">
    <property type="entry name" value="Nuclear receptor subfamily 5, group A, member 2"/>
    <property type="match status" value="1"/>
</dbReference>
<evidence type="ECO:0000256" key="4">
    <source>
        <dbReference type="ARBA" id="ARBA00023015"/>
    </source>
</evidence>
<dbReference type="FunFam" id="3.30.50.10:FF:000120">
    <property type="entry name" value="Nuclear receptor subfamily 2 group E member 3"/>
    <property type="match status" value="1"/>
</dbReference>
<keyword evidence="13" id="KW-1185">Reference proteome</keyword>
<dbReference type="GO" id="GO:0003700">
    <property type="term" value="F:DNA-binding transcription factor activity"/>
    <property type="evidence" value="ECO:0007669"/>
    <property type="project" value="InterPro"/>
</dbReference>
<dbReference type="PROSITE" id="PS00031">
    <property type="entry name" value="NUCLEAR_REC_DBD_1"/>
    <property type="match status" value="1"/>
</dbReference>
<evidence type="ECO:0000256" key="5">
    <source>
        <dbReference type="ARBA" id="ARBA00023125"/>
    </source>
</evidence>
<comment type="caution">
    <text evidence="12">The sequence shown here is derived from an EMBL/GenBank/DDBJ whole genome shotgun (WGS) entry which is preliminary data.</text>
</comment>
<keyword evidence="7 9" id="KW-0675">Receptor</keyword>
<evidence type="ECO:0000256" key="7">
    <source>
        <dbReference type="ARBA" id="ARBA00023170"/>
    </source>
</evidence>
<keyword evidence="4 9" id="KW-0805">Transcription regulation</keyword>
<keyword evidence="8 9" id="KW-0539">Nucleus</keyword>
<name>A0AAV4Q4Z0_9ARAC</name>
<keyword evidence="1 9" id="KW-0479">Metal-binding</keyword>
<evidence type="ECO:0000256" key="1">
    <source>
        <dbReference type="ARBA" id="ARBA00022723"/>
    </source>
</evidence>
<dbReference type="Proteomes" id="UP001054837">
    <property type="component" value="Unassembled WGS sequence"/>
</dbReference>
<dbReference type="PROSITE" id="PS51843">
    <property type="entry name" value="NR_LBD"/>
    <property type="match status" value="1"/>
</dbReference>
<keyword evidence="5 9" id="KW-0238">DNA-binding</keyword>
<keyword evidence="3 9" id="KW-0862">Zinc</keyword>
<dbReference type="Gene3D" id="1.10.565.10">
    <property type="entry name" value="Retinoid X Receptor"/>
    <property type="match status" value="1"/>
</dbReference>
<evidence type="ECO:0000256" key="9">
    <source>
        <dbReference type="RuleBase" id="RU004334"/>
    </source>
</evidence>
<dbReference type="SMART" id="SM00399">
    <property type="entry name" value="ZnF_C4"/>
    <property type="match status" value="1"/>
</dbReference>
<dbReference type="PRINTS" id="PR00047">
    <property type="entry name" value="STROIDFINGER"/>
</dbReference>
<comment type="similarity">
    <text evidence="9">Belongs to the nuclear hormone receptor family.</text>
</comment>
<comment type="subcellular location">
    <subcellularLocation>
        <location evidence="9">Nucleus</location>
    </subcellularLocation>
</comment>